<evidence type="ECO:0000313" key="1">
    <source>
        <dbReference type="EMBL" id="AJO23316.1"/>
    </source>
</evidence>
<dbReference type="Proteomes" id="UP000032024">
    <property type="component" value="Chromosome"/>
</dbReference>
<dbReference type="EMBL" id="CP010525">
    <property type="protein sequence ID" value="AJO23316.1"/>
    <property type="molecule type" value="Genomic_DNA"/>
</dbReference>
<reference evidence="2" key="1">
    <citation type="submission" date="2015-01" db="EMBL/GenBank/DDBJ databases">
        <title>Comparative genome analysis of Bacillus coagulans HM-08, Clostridium butyricum HM-68, Bacillus subtilis HM-66 and Bacillus paralicheniformis BL-09.</title>
        <authorList>
            <person name="Zhang H."/>
        </authorList>
    </citation>
    <scope>NUCLEOTIDE SEQUENCE [LARGE SCALE GENOMIC DNA]</scope>
    <source>
        <strain evidence="2">HM-08</strain>
    </source>
</reference>
<organism evidence="1 2">
    <name type="scientific">Heyndrickxia coagulans</name>
    <name type="common">Weizmannia coagulans</name>
    <dbReference type="NCBI Taxonomy" id="1398"/>
    <lineage>
        <taxon>Bacteria</taxon>
        <taxon>Bacillati</taxon>
        <taxon>Bacillota</taxon>
        <taxon>Bacilli</taxon>
        <taxon>Bacillales</taxon>
        <taxon>Bacillaceae</taxon>
        <taxon>Heyndrickxia</taxon>
    </lineage>
</organism>
<protein>
    <submittedName>
        <fullName evidence="1">Uncharacterized protein</fullName>
    </submittedName>
</protein>
<keyword evidence="2" id="KW-1185">Reference proteome</keyword>
<proteinExistence type="predicted"/>
<name>A0AAN0T8Z5_HEYCO</name>
<evidence type="ECO:0000313" key="2">
    <source>
        <dbReference type="Proteomes" id="UP000032024"/>
    </source>
</evidence>
<dbReference type="AlphaFoldDB" id="A0AAN0T8Z5"/>
<accession>A0AAN0T8Z5</accession>
<gene>
    <name evidence="1" type="ORF">SB48_HM08orf04006</name>
</gene>
<sequence length="53" mass="5780">MLHDRGIGLPAGASLLFLQKRGRKCFAWKISTPEPFNTTGKNSGKIAFGTLVF</sequence>